<sequence>MDSHKLTALVVDDDRMVRIIHGKMLNSVGVKNQVVQNGKEAINVHLSGQTFDLILMDLDMPIMNGIEAIKELRSMGICSTIAGVSARSMESHIQEFMEAGLDEYLEKPLNIAKLTSFIHKFYVTN</sequence>
<dbReference type="InterPro" id="IPR011006">
    <property type="entry name" value="CheY-like_superfamily"/>
</dbReference>
<name>A0A445CQ15_ARAHY</name>
<reference evidence="3 4" key="1">
    <citation type="submission" date="2019-01" db="EMBL/GenBank/DDBJ databases">
        <title>Sequencing of cultivated peanut Arachis hypogaea provides insights into genome evolution and oil improvement.</title>
        <authorList>
            <person name="Chen X."/>
        </authorList>
    </citation>
    <scope>NUCLEOTIDE SEQUENCE [LARGE SCALE GENOMIC DNA]</scope>
    <source>
        <strain evidence="4">cv. Fuhuasheng</strain>
        <tissue evidence="3">Leaves</tissue>
    </source>
</reference>
<dbReference type="PANTHER" id="PTHR43228">
    <property type="entry name" value="TWO-COMPONENT RESPONSE REGULATOR"/>
    <property type="match status" value="1"/>
</dbReference>
<evidence type="ECO:0000313" key="3">
    <source>
        <dbReference type="EMBL" id="RYR52998.1"/>
    </source>
</evidence>
<dbReference type="PANTHER" id="PTHR43228:SF12">
    <property type="entry name" value="TWO-COMPONENT RESPONSE REGULATOR 24"/>
    <property type="match status" value="1"/>
</dbReference>
<comment type="caution">
    <text evidence="3">The sequence shown here is derived from an EMBL/GenBank/DDBJ whole genome shotgun (WGS) entry which is preliminary data.</text>
</comment>
<dbReference type="EMBL" id="SDMP01000006">
    <property type="protein sequence ID" value="RYR52998.1"/>
    <property type="molecule type" value="Genomic_DNA"/>
</dbReference>
<dbReference type="Gene3D" id="3.40.50.2300">
    <property type="match status" value="1"/>
</dbReference>
<proteinExistence type="predicted"/>
<dbReference type="SMR" id="A0A445CQ15"/>
<organism evidence="3 4">
    <name type="scientific">Arachis hypogaea</name>
    <name type="common">Peanut</name>
    <dbReference type="NCBI Taxonomy" id="3818"/>
    <lineage>
        <taxon>Eukaryota</taxon>
        <taxon>Viridiplantae</taxon>
        <taxon>Streptophyta</taxon>
        <taxon>Embryophyta</taxon>
        <taxon>Tracheophyta</taxon>
        <taxon>Spermatophyta</taxon>
        <taxon>Magnoliopsida</taxon>
        <taxon>eudicotyledons</taxon>
        <taxon>Gunneridae</taxon>
        <taxon>Pentapetalae</taxon>
        <taxon>rosids</taxon>
        <taxon>fabids</taxon>
        <taxon>Fabales</taxon>
        <taxon>Fabaceae</taxon>
        <taxon>Papilionoideae</taxon>
        <taxon>50 kb inversion clade</taxon>
        <taxon>dalbergioids sensu lato</taxon>
        <taxon>Dalbergieae</taxon>
        <taxon>Pterocarpus clade</taxon>
        <taxon>Arachis</taxon>
    </lineage>
</organism>
<keyword evidence="4" id="KW-1185">Reference proteome</keyword>
<dbReference type="Pfam" id="PF00072">
    <property type="entry name" value="Response_reg"/>
    <property type="match status" value="1"/>
</dbReference>
<dbReference type="PROSITE" id="PS50110">
    <property type="entry name" value="RESPONSE_REGULATORY"/>
    <property type="match status" value="1"/>
</dbReference>
<dbReference type="Gramene" id="arahy.Tifrunner.gnm2.ann2.Ah06g002700.1">
    <property type="protein sequence ID" value="arahy.Tifrunner.gnm2.ann2.Ah06g002700.1-CDS"/>
    <property type="gene ID" value="arahy.Tifrunner.gnm2.ann2.Ah06g002700"/>
</dbReference>
<protein>
    <recommendedName>
        <fullName evidence="2">Response regulatory domain-containing protein</fullName>
    </recommendedName>
</protein>
<dbReference type="CDD" id="cd17546">
    <property type="entry name" value="REC_hyHK_CKI1_RcsC-like"/>
    <property type="match status" value="1"/>
</dbReference>
<accession>A0A445CQ15</accession>
<dbReference type="GO" id="GO:0000160">
    <property type="term" value="P:phosphorelay signal transduction system"/>
    <property type="evidence" value="ECO:0007669"/>
    <property type="project" value="InterPro"/>
</dbReference>
<keyword evidence="1" id="KW-0597">Phosphoprotein</keyword>
<gene>
    <name evidence="3" type="ORF">Ahy_A06g027837</name>
</gene>
<evidence type="ECO:0000259" key="2">
    <source>
        <dbReference type="PROSITE" id="PS50110"/>
    </source>
</evidence>
<dbReference type="STRING" id="3818.A0A445CQ15"/>
<dbReference type="InterPro" id="IPR001789">
    <property type="entry name" value="Sig_transdc_resp-reg_receiver"/>
</dbReference>
<evidence type="ECO:0000256" key="1">
    <source>
        <dbReference type="PROSITE-ProRule" id="PRU00169"/>
    </source>
</evidence>
<feature type="modified residue" description="4-aspartylphosphate" evidence="1">
    <location>
        <position position="57"/>
    </location>
</feature>
<dbReference type="Proteomes" id="UP000289738">
    <property type="component" value="Chromosome A06"/>
</dbReference>
<dbReference type="AlphaFoldDB" id="A0A445CQ15"/>
<dbReference type="OrthoDB" id="21225at2759"/>
<dbReference type="SMART" id="SM00448">
    <property type="entry name" value="REC"/>
    <property type="match status" value="1"/>
</dbReference>
<dbReference type="InterPro" id="IPR052048">
    <property type="entry name" value="ST_Response_Regulator"/>
</dbReference>
<feature type="domain" description="Response regulatory" evidence="2">
    <location>
        <begin position="7"/>
        <end position="122"/>
    </location>
</feature>
<evidence type="ECO:0000313" key="4">
    <source>
        <dbReference type="Proteomes" id="UP000289738"/>
    </source>
</evidence>
<dbReference type="SUPFAM" id="SSF52172">
    <property type="entry name" value="CheY-like"/>
    <property type="match status" value="1"/>
</dbReference>